<accession>A0ABS1SKJ9</accession>
<comment type="caution">
    <text evidence="3">Lacks conserved residue(s) required for the propagation of feature annotation.</text>
</comment>
<dbReference type="CDD" id="cd01399">
    <property type="entry name" value="GlcN6P_deaminase"/>
    <property type="match status" value="1"/>
</dbReference>
<evidence type="ECO:0000256" key="2">
    <source>
        <dbReference type="ARBA" id="ARBA00023277"/>
    </source>
</evidence>
<dbReference type="NCBIfam" id="NF001684">
    <property type="entry name" value="PRK00443.1-4"/>
    <property type="match status" value="1"/>
</dbReference>
<comment type="caution">
    <text evidence="5">The sequence shown here is derived from an EMBL/GenBank/DDBJ whole genome shotgun (WGS) entry which is preliminary data.</text>
</comment>
<reference evidence="5 6" key="1">
    <citation type="submission" date="2018-09" db="EMBL/GenBank/DDBJ databases">
        <title>Comparative genomics of Leucobacter spp.</title>
        <authorList>
            <person name="Reis A.C."/>
            <person name="Kolvenbach B.A."/>
            <person name="Corvini P.F.X."/>
            <person name="Nunes O.C."/>
        </authorList>
    </citation>
    <scope>NUCLEOTIDE SEQUENCE [LARGE SCALE GENOMIC DNA]</scope>
    <source>
        <strain evidence="5 6">TAN 31504</strain>
    </source>
</reference>
<dbReference type="InterPro" id="IPR018321">
    <property type="entry name" value="Glucosamine6P_isomerase_CS"/>
</dbReference>
<dbReference type="EMBL" id="QYAC01000007">
    <property type="protein sequence ID" value="MBL3680386.1"/>
    <property type="molecule type" value="Genomic_DNA"/>
</dbReference>
<dbReference type="InterPro" id="IPR037171">
    <property type="entry name" value="NagB/RpiA_transferase-like"/>
</dbReference>
<evidence type="ECO:0000256" key="1">
    <source>
        <dbReference type="ARBA" id="ARBA00022801"/>
    </source>
</evidence>
<feature type="active site" description="Proton acceptor; for enolization step" evidence="3">
    <location>
        <position position="67"/>
    </location>
</feature>
<dbReference type="RefSeq" id="WP_202345642.1">
    <property type="nucleotide sequence ID" value="NZ_BAAAPI010000012.1"/>
</dbReference>
<evidence type="ECO:0000313" key="6">
    <source>
        <dbReference type="Proteomes" id="UP001645859"/>
    </source>
</evidence>
<keyword evidence="3" id="KW-0021">Allosteric enzyme</keyword>
<evidence type="ECO:0000256" key="3">
    <source>
        <dbReference type="HAMAP-Rule" id="MF_01241"/>
    </source>
</evidence>
<evidence type="ECO:0000259" key="4">
    <source>
        <dbReference type="Pfam" id="PF01182"/>
    </source>
</evidence>
<comment type="pathway">
    <text evidence="3">Amino-sugar metabolism; N-acetylneuraminate degradation; D-fructose 6-phosphate from N-acetylneuraminate: step 5/5.</text>
</comment>
<dbReference type="SUPFAM" id="SSF100950">
    <property type="entry name" value="NagB/RpiA/CoA transferase-like"/>
    <property type="match status" value="1"/>
</dbReference>
<dbReference type="Pfam" id="PF01182">
    <property type="entry name" value="Glucosamine_iso"/>
    <property type="match status" value="1"/>
</dbReference>
<proteinExistence type="inferred from homology"/>
<feature type="domain" description="Glucosamine/galactosamine-6-phosphate isomerase" evidence="4">
    <location>
        <begin position="9"/>
        <end position="230"/>
    </location>
</feature>
<dbReference type="EC" id="3.5.99.6" evidence="3"/>
<dbReference type="PROSITE" id="PS01161">
    <property type="entry name" value="GLC_GALNAC_ISOMERASE"/>
    <property type="match status" value="1"/>
</dbReference>
<dbReference type="PANTHER" id="PTHR11280">
    <property type="entry name" value="GLUCOSAMINE-6-PHOSPHATE ISOMERASE"/>
    <property type="match status" value="1"/>
</dbReference>
<dbReference type="Proteomes" id="UP001645859">
    <property type="component" value="Unassembled WGS sequence"/>
</dbReference>
<comment type="function">
    <text evidence="3">Catalyzes the reversible isomerization-deamination of glucosamine 6-phosphate (GlcN6P) to form fructose 6-phosphate (Fru6P) and ammonium ion.</text>
</comment>
<dbReference type="Gene3D" id="3.40.50.1360">
    <property type="match status" value="1"/>
</dbReference>
<dbReference type="PANTHER" id="PTHR11280:SF5">
    <property type="entry name" value="GLUCOSAMINE-6-PHOSPHATE ISOMERASE"/>
    <property type="match status" value="1"/>
</dbReference>
<feature type="active site" description="For ring-opening step" evidence="3">
    <location>
        <position position="143"/>
    </location>
</feature>
<feature type="active site" description="For ring-opening step" evidence="3">
    <location>
        <position position="136"/>
    </location>
</feature>
<feature type="site" description="Part of the allosteric site" evidence="3">
    <location>
        <position position="153"/>
    </location>
</feature>
<keyword evidence="6" id="KW-1185">Reference proteome</keyword>
<name>A0ABS1SKJ9_9MICO</name>
<gene>
    <name evidence="3 5" type="primary">nagB</name>
    <name evidence="5" type="ORF">D3230_13970</name>
</gene>
<dbReference type="NCBIfam" id="TIGR00502">
    <property type="entry name" value="nagB"/>
    <property type="match status" value="1"/>
</dbReference>
<feature type="active site" description="Proton acceptor; for ring-opening step" evidence="3">
    <location>
        <position position="138"/>
    </location>
</feature>
<dbReference type="InterPro" id="IPR006148">
    <property type="entry name" value="Glc/Gal-6P_isomerase"/>
</dbReference>
<organism evidence="5 6">
    <name type="scientific">Leucobacter chromiireducens subsp. solipictus</name>
    <dbReference type="NCBI Taxonomy" id="398235"/>
    <lineage>
        <taxon>Bacteria</taxon>
        <taxon>Bacillati</taxon>
        <taxon>Actinomycetota</taxon>
        <taxon>Actinomycetes</taxon>
        <taxon>Micrococcales</taxon>
        <taxon>Microbacteriaceae</taxon>
        <taxon>Leucobacter</taxon>
    </lineage>
</organism>
<protein>
    <recommendedName>
        <fullName evidence="3">Glucosamine-6-phosphate deaminase</fullName>
        <ecNumber evidence="3">3.5.99.6</ecNumber>
    </recommendedName>
    <alternativeName>
        <fullName evidence="3">GlcN6P deaminase</fullName>
        <shortName evidence="3">GNPDA</shortName>
    </alternativeName>
    <alternativeName>
        <fullName evidence="3">Glucosamine-6-phosphate isomerase</fullName>
    </alternativeName>
</protein>
<feature type="site" description="Part of the allosteric site" evidence="3">
    <location>
        <position position="155"/>
    </location>
</feature>
<feature type="site" description="Part of the allosteric site" evidence="3">
    <location>
        <position position="146"/>
    </location>
</feature>
<sequence>MDVVIVEDAAAVAERAAARIAARIQRTPELVLGLATGSSPLGTYEALAARVRRGELDCSAVSGFALDEYAGIDYAHPESYHAVIHRTVTVPLGLDPARVHVPDGNAPDLAAAGADYERLIAEAGGIDLQVLGIGANGHIGFNEPVSSFGSRTRQKTLSPRTREDNARFFDSLADVPLQSITQGIGTILDAGELLLVAQGSAKAEAVAAMVEGPLASRCPASALQLHRKATVIIDRAAASKLELIDYYEQVERHRAAPVPAG</sequence>
<comment type="activity regulation">
    <text evidence="3">Allosterically activated by N-acetylglucosamine 6-phosphate (GlcNAc6P).</text>
</comment>
<dbReference type="GO" id="GO:0004342">
    <property type="term" value="F:glucosamine-6-phosphate deaminase activity"/>
    <property type="evidence" value="ECO:0007669"/>
    <property type="project" value="UniProtKB-EC"/>
</dbReference>
<evidence type="ECO:0000313" key="5">
    <source>
        <dbReference type="EMBL" id="MBL3680386.1"/>
    </source>
</evidence>
<dbReference type="InterPro" id="IPR004547">
    <property type="entry name" value="Glucosamine6P_isomerase"/>
</dbReference>
<comment type="similarity">
    <text evidence="3">Belongs to the glucosamine/galactosamine-6-phosphate isomerase family. NagB subfamily.</text>
</comment>
<keyword evidence="1 3" id="KW-0378">Hydrolase</keyword>
<dbReference type="HAMAP" id="MF_01241">
    <property type="entry name" value="GlcN6P_deamin"/>
    <property type="match status" value="1"/>
</dbReference>
<comment type="catalytic activity">
    <reaction evidence="3">
        <text>alpha-D-glucosamine 6-phosphate + H2O = beta-D-fructose 6-phosphate + NH4(+)</text>
        <dbReference type="Rhea" id="RHEA:12172"/>
        <dbReference type="ChEBI" id="CHEBI:15377"/>
        <dbReference type="ChEBI" id="CHEBI:28938"/>
        <dbReference type="ChEBI" id="CHEBI:57634"/>
        <dbReference type="ChEBI" id="CHEBI:75989"/>
        <dbReference type="EC" id="3.5.99.6"/>
    </reaction>
</comment>
<feature type="site" description="Part of the allosteric site" evidence="3">
    <location>
        <position position="156"/>
    </location>
</feature>
<keyword evidence="2 3" id="KW-0119">Carbohydrate metabolism</keyword>